<organism evidence="3 4">
    <name type="scientific">Pseudoalteromonas luteoviolacea DSM 6061</name>
    <dbReference type="NCBI Taxonomy" id="1365250"/>
    <lineage>
        <taxon>Bacteria</taxon>
        <taxon>Pseudomonadati</taxon>
        <taxon>Pseudomonadota</taxon>
        <taxon>Gammaproteobacteria</taxon>
        <taxon>Alteromonadales</taxon>
        <taxon>Pseudoalteromonadaceae</taxon>
        <taxon>Pseudoalteromonas</taxon>
    </lineage>
</organism>
<evidence type="ECO:0000313" key="3">
    <source>
        <dbReference type="EMBL" id="KZN44088.1"/>
    </source>
</evidence>
<feature type="region of interest" description="Disordered" evidence="1">
    <location>
        <begin position="53"/>
        <end position="101"/>
    </location>
</feature>
<dbReference type="Proteomes" id="UP000076643">
    <property type="component" value="Unassembled WGS sequence"/>
</dbReference>
<evidence type="ECO:0000256" key="2">
    <source>
        <dbReference type="SAM" id="Phobius"/>
    </source>
</evidence>
<dbReference type="AlphaFoldDB" id="A0A166Z9P4"/>
<keyword evidence="2" id="KW-0472">Membrane</keyword>
<evidence type="ECO:0000313" key="4">
    <source>
        <dbReference type="Proteomes" id="UP000076643"/>
    </source>
</evidence>
<dbReference type="RefSeq" id="WP_063364669.1">
    <property type="nucleotide sequence ID" value="NZ_AQHB01000023.1"/>
</dbReference>
<comment type="caution">
    <text evidence="3">The sequence shown here is derived from an EMBL/GenBank/DDBJ whole genome shotgun (WGS) entry which is preliminary data.</text>
</comment>
<keyword evidence="2" id="KW-0812">Transmembrane</keyword>
<keyword evidence="4" id="KW-1185">Reference proteome</keyword>
<protein>
    <submittedName>
        <fullName evidence="3">Uncharacterized protein</fullName>
    </submittedName>
</protein>
<reference evidence="3 4" key="1">
    <citation type="submission" date="2013-07" db="EMBL/GenBank/DDBJ databases">
        <title>Comparative Genomic and Metabolomic Analysis of Twelve Strains of Pseudoalteromonas luteoviolacea.</title>
        <authorList>
            <person name="Vynne N.G."/>
            <person name="Mansson M."/>
            <person name="Gram L."/>
        </authorList>
    </citation>
    <scope>NUCLEOTIDE SEQUENCE [LARGE SCALE GENOMIC DNA]</scope>
    <source>
        <strain evidence="3 4">DSM 6061</strain>
    </source>
</reference>
<dbReference type="PATRIC" id="fig|1365250.3.peg.619"/>
<sequence length="101" mass="10678">MFWISNILGLAVAWYFTDLQSPSMVEGIICPILIAVFIFSMFRQLYIAAKSSTAAPNTKAQSNDGGAYLVNPSVDKHKHDGDSDISQSFGGDSGGGDAGGM</sequence>
<gene>
    <name evidence="3" type="ORF">N475_08240</name>
</gene>
<feature type="transmembrane region" description="Helical" evidence="2">
    <location>
        <begin position="24"/>
        <end position="42"/>
    </location>
</feature>
<evidence type="ECO:0000256" key="1">
    <source>
        <dbReference type="SAM" id="MobiDB-lite"/>
    </source>
</evidence>
<dbReference type="GeneID" id="57362361"/>
<feature type="compositionally biased region" description="Gly residues" evidence="1">
    <location>
        <begin position="91"/>
        <end position="101"/>
    </location>
</feature>
<name>A0A166Z9P4_9GAMM</name>
<proteinExistence type="predicted"/>
<feature type="compositionally biased region" description="Polar residues" evidence="1">
    <location>
        <begin position="53"/>
        <end position="64"/>
    </location>
</feature>
<accession>A0A166Z9P4</accession>
<keyword evidence="2" id="KW-1133">Transmembrane helix</keyword>
<dbReference type="EMBL" id="AUYB01000068">
    <property type="protein sequence ID" value="KZN44088.1"/>
    <property type="molecule type" value="Genomic_DNA"/>
</dbReference>